<comment type="caution">
    <text evidence="2">The sequence shown here is derived from an EMBL/GenBank/DDBJ whole genome shotgun (WGS) entry which is preliminary data.</text>
</comment>
<protein>
    <recommendedName>
        <fullName evidence="1">(S)-ureidoglycine aminohydrolase cupin domain-containing protein</fullName>
    </recommendedName>
</protein>
<dbReference type="InterPro" id="IPR014710">
    <property type="entry name" value="RmlC-like_jellyroll"/>
</dbReference>
<evidence type="ECO:0000259" key="1">
    <source>
        <dbReference type="Pfam" id="PF05899"/>
    </source>
</evidence>
<dbReference type="Pfam" id="PF05899">
    <property type="entry name" value="Cupin_3"/>
    <property type="match status" value="1"/>
</dbReference>
<dbReference type="PANTHER" id="PTHR40943:SF1">
    <property type="entry name" value="CYTOPLASMIC PROTEIN"/>
    <property type="match status" value="1"/>
</dbReference>
<dbReference type="Gene3D" id="2.60.120.10">
    <property type="entry name" value="Jelly Rolls"/>
    <property type="match status" value="1"/>
</dbReference>
<dbReference type="CDD" id="cd02227">
    <property type="entry name" value="cupin_TM1112-like"/>
    <property type="match status" value="1"/>
</dbReference>
<accession>A0A157ZKS8</accession>
<proteinExistence type="predicted"/>
<dbReference type="InterPro" id="IPR008579">
    <property type="entry name" value="UGlyAH_Cupin_dom"/>
</dbReference>
<dbReference type="SUPFAM" id="SSF51182">
    <property type="entry name" value="RmlC-like cupins"/>
    <property type="match status" value="1"/>
</dbReference>
<dbReference type="Proteomes" id="UP000071859">
    <property type="component" value="Unassembled WGS sequence"/>
</dbReference>
<evidence type="ECO:0000313" key="3">
    <source>
        <dbReference type="Proteomes" id="UP000071859"/>
    </source>
</evidence>
<organism evidence="2 3">
    <name type="scientific">Caballeronia calidae</name>
    <dbReference type="NCBI Taxonomy" id="1777139"/>
    <lineage>
        <taxon>Bacteria</taxon>
        <taxon>Pseudomonadati</taxon>
        <taxon>Pseudomonadota</taxon>
        <taxon>Betaproteobacteria</taxon>
        <taxon>Burkholderiales</taxon>
        <taxon>Burkholderiaceae</taxon>
        <taxon>Caballeronia</taxon>
    </lineage>
</organism>
<dbReference type="EMBL" id="FCOX02000002">
    <property type="protein sequence ID" value="SAK46118.1"/>
    <property type="molecule type" value="Genomic_DNA"/>
</dbReference>
<dbReference type="PANTHER" id="PTHR40943">
    <property type="entry name" value="CYTOPLASMIC PROTEIN-RELATED"/>
    <property type="match status" value="1"/>
</dbReference>
<reference evidence="2" key="1">
    <citation type="submission" date="2016-01" db="EMBL/GenBank/DDBJ databases">
        <authorList>
            <person name="Peeters C."/>
        </authorList>
    </citation>
    <scope>NUCLEOTIDE SEQUENCE</scope>
    <source>
        <strain evidence="2">LMG 29321</strain>
    </source>
</reference>
<dbReference type="AlphaFoldDB" id="A0A157ZKS8"/>
<dbReference type="InterPro" id="IPR011051">
    <property type="entry name" value="RmlC_Cupin_sf"/>
</dbReference>
<dbReference type="RefSeq" id="WP_062602241.1">
    <property type="nucleotide sequence ID" value="NZ_FCOX02000002.1"/>
</dbReference>
<keyword evidence="3" id="KW-1185">Reference proteome</keyword>
<evidence type="ECO:0000313" key="2">
    <source>
        <dbReference type="EMBL" id="SAK46118.1"/>
    </source>
</evidence>
<name>A0A157ZKS8_9BURK</name>
<gene>
    <name evidence="2" type="ORF">AWB78_00682</name>
</gene>
<dbReference type="OrthoDB" id="9799053at2"/>
<feature type="domain" description="(S)-ureidoglycine aminohydrolase cupin" evidence="1">
    <location>
        <begin position="39"/>
        <end position="113"/>
    </location>
</feature>
<sequence length="116" mass="12352">MAKFTIVKGADIASARLAAAGQRAGADSGDPQIAIKSLAPEAVGNLGIWECQPGGWPVINRPDTEFTYIISGRARLTDDSTGDVTEIVGGDLVILPPGWTGRWDILEPVRKIYAIY</sequence>